<organism evidence="1 2">
    <name type="scientific">Pluteus cervinus</name>
    <dbReference type="NCBI Taxonomy" id="181527"/>
    <lineage>
        <taxon>Eukaryota</taxon>
        <taxon>Fungi</taxon>
        <taxon>Dikarya</taxon>
        <taxon>Basidiomycota</taxon>
        <taxon>Agaricomycotina</taxon>
        <taxon>Agaricomycetes</taxon>
        <taxon>Agaricomycetidae</taxon>
        <taxon>Agaricales</taxon>
        <taxon>Pluteineae</taxon>
        <taxon>Pluteaceae</taxon>
        <taxon>Pluteus</taxon>
    </lineage>
</organism>
<evidence type="ECO:0000313" key="2">
    <source>
        <dbReference type="Proteomes" id="UP000308600"/>
    </source>
</evidence>
<evidence type="ECO:0000313" key="1">
    <source>
        <dbReference type="EMBL" id="TFK59838.1"/>
    </source>
</evidence>
<gene>
    <name evidence="1" type="ORF">BDN72DRAFT_905494</name>
</gene>
<protein>
    <submittedName>
        <fullName evidence="1">Uncharacterized protein</fullName>
    </submittedName>
</protein>
<dbReference type="EMBL" id="ML208883">
    <property type="protein sequence ID" value="TFK59838.1"/>
    <property type="molecule type" value="Genomic_DNA"/>
</dbReference>
<reference evidence="1 2" key="1">
    <citation type="journal article" date="2019" name="Nat. Ecol. Evol.">
        <title>Megaphylogeny resolves global patterns of mushroom evolution.</title>
        <authorList>
            <person name="Varga T."/>
            <person name="Krizsan K."/>
            <person name="Foldi C."/>
            <person name="Dima B."/>
            <person name="Sanchez-Garcia M."/>
            <person name="Sanchez-Ramirez S."/>
            <person name="Szollosi G.J."/>
            <person name="Szarkandi J.G."/>
            <person name="Papp V."/>
            <person name="Albert L."/>
            <person name="Andreopoulos W."/>
            <person name="Angelini C."/>
            <person name="Antonin V."/>
            <person name="Barry K.W."/>
            <person name="Bougher N.L."/>
            <person name="Buchanan P."/>
            <person name="Buyck B."/>
            <person name="Bense V."/>
            <person name="Catcheside P."/>
            <person name="Chovatia M."/>
            <person name="Cooper J."/>
            <person name="Damon W."/>
            <person name="Desjardin D."/>
            <person name="Finy P."/>
            <person name="Geml J."/>
            <person name="Haridas S."/>
            <person name="Hughes K."/>
            <person name="Justo A."/>
            <person name="Karasinski D."/>
            <person name="Kautmanova I."/>
            <person name="Kiss B."/>
            <person name="Kocsube S."/>
            <person name="Kotiranta H."/>
            <person name="LaButti K.M."/>
            <person name="Lechner B.E."/>
            <person name="Liimatainen K."/>
            <person name="Lipzen A."/>
            <person name="Lukacs Z."/>
            <person name="Mihaltcheva S."/>
            <person name="Morgado L.N."/>
            <person name="Niskanen T."/>
            <person name="Noordeloos M.E."/>
            <person name="Ohm R.A."/>
            <person name="Ortiz-Santana B."/>
            <person name="Ovrebo C."/>
            <person name="Racz N."/>
            <person name="Riley R."/>
            <person name="Savchenko A."/>
            <person name="Shiryaev A."/>
            <person name="Soop K."/>
            <person name="Spirin V."/>
            <person name="Szebenyi C."/>
            <person name="Tomsovsky M."/>
            <person name="Tulloss R.E."/>
            <person name="Uehling J."/>
            <person name="Grigoriev I.V."/>
            <person name="Vagvolgyi C."/>
            <person name="Papp T."/>
            <person name="Martin F.M."/>
            <person name="Miettinen O."/>
            <person name="Hibbett D.S."/>
            <person name="Nagy L.G."/>
        </authorList>
    </citation>
    <scope>NUCLEOTIDE SEQUENCE [LARGE SCALE GENOMIC DNA]</scope>
    <source>
        <strain evidence="1 2">NL-1719</strain>
    </source>
</reference>
<dbReference type="Proteomes" id="UP000308600">
    <property type="component" value="Unassembled WGS sequence"/>
</dbReference>
<name>A0ACD3A1Y9_9AGAR</name>
<sequence>MSPRRDKQQPKSKGKHANFYKRHQPRLQEEARIRMKRLRAQRKFDKWREAPVDHDDSEDEDVQSNLDSDCMSSSDKWGLDTFVEFTTKGQLILSRWGDISKLPRLLREGAKVAQSAGNFYQWLADVQAEVGRVVELTNQATLSRPPSDEDTWSTYSATLILLIKLATVLEVHIDDLEENELRGSRDIEK</sequence>
<accession>A0ACD3A1Y9</accession>
<proteinExistence type="predicted"/>
<keyword evidence="2" id="KW-1185">Reference proteome</keyword>